<sequence>HAPLGSMAGHDAAHMASLTRSGMLFVPSLDGKSHCPEEASRIEDIEKVGNVLLHAILALDEKLDA</sequence>
<organism evidence="2 3">
    <name type="scientific">Paenibacillus sepulcri</name>
    <dbReference type="NCBI Taxonomy" id="359917"/>
    <lineage>
        <taxon>Bacteria</taxon>
        <taxon>Bacillati</taxon>
        <taxon>Bacillota</taxon>
        <taxon>Bacilli</taxon>
        <taxon>Bacillales</taxon>
        <taxon>Paenibacillaceae</taxon>
        <taxon>Paenibacillus</taxon>
    </lineage>
</organism>
<dbReference type="InterPro" id="IPR010158">
    <property type="entry name" value="Amidase_Cbmase"/>
</dbReference>
<dbReference type="Gene3D" id="3.40.630.10">
    <property type="entry name" value="Zn peptidases"/>
    <property type="match status" value="1"/>
</dbReference>
<name>A0ABS7CJI6_9BACL</name>
<evidence type="ECO:0000256" key="1">
    <source>
        <dbReference type="ARBA" id="ARBA00022801"/>
    </source>
</evidence>
<feature type="non-terminal residue" evidence="2">
    <location>
        <position position="1"/>
    </location>
</feature>
<protein>
    <submittedName>
        <fullName evidence="2">M20/M25/M40 family metallo-hydrolase</fullName>
    </submittedName>
</protein>
<comment type="caution">
    <text evidence="2">The sequence shown here is derived from an EMBL/GenBank/DDBJ whole genome shotgun (WGS) entry which is preliminary data.</text>
</comment>
<dbReference type="SUPFAM" id="SSF53187">
    <property type="entry name" value="Zn-dependent exopeptidases"/>
    <property type="match status" value="1"/>
</dbReference>
<dbReference type="PANTHER" id="PTHR32494:SF5">
    <property type="entry name" value="ALLANTOATE AMIDOHYDROLASE"/>
    <property type="match status" value="1"/>
</dbReference>
<reference evidence="2 3" key="1">
    <citation type="submission" date="2021-07" db="EMBL/GenBank/DDBJ databases">
        <title>Paenibacillus radiodurans sp. nov., isolated from the southeastern edge of Tengger Desert.</title>
        <authorList>
            <person name="Zhang G."/>
        </authorList>
    </citation>
    <scope>NUCLEOTIDE SEQUENCE [LARGE SCALE GENOMIC DNA]</scope>
    <source>
        <strain evidence="2 3">CCM 7311</strain>
    </source>
</reference>
<keyword evidence="3" id="KW-1185">Reference proteome</keyword>
<dbReference type="PANTHER" id="PTHR32494">
    <property type="entry name" value="ALLANTOATE DEIMINASE-RELATED"/>
    <property type="match status" value="1"/>
</dbReference>
<dbReference type="InterPro" id="IPR002933">
    <property type="entry name" value="Peptidase_M20"/>
</dbReference>
<accession>A0ABS7CJI6</accession>
<dbReference type="Proteomes" id="UP001519887">
    <property type="component" value="Unassembled WGS sequence"/>
</dbReference>
<proteinExistence type="predicted"/>
<dbReference type="Pfam" id="PF01546">
    <property type="entry name" value="Peptidase_M20"/>
    <property type="match status" value="1"/>
</dbReference>
<evidence type="ECO:0000313" key="2">
    <source>
        <dbReference type="EMBL" id="MBW7461117.1"/>
    </source>
</evidence>
<evidence type="ECO:0000313" key="3">
    <source>
        <dbReference type="Proteomes" id="UP001519887"/>
    </source>
</evidence>
<keyword evidence="1" id="KW-0378">Hydrolase</keyword>
<dbReference type="EMBL" id="JAHZIK010002702">
    <property type="protein sequence ID" value="MBW7461117.1"/>
    <property type="molecule type" value="Genomic_DNA"/>
</dbReference>
<gene>
    <name evidence="2" type="ORF">K0U00_44395</name>
</gene>